<reference evidence="1" key="1">
    <citation type="journal article" date="2014" name="Nat. Commun.">
        <title>The emerging biofuel crop Camelina sativa retains a highly undifferentiated hexaploid genome structure.</title>
        <authorList>
            <person name="Kagale S."/>
            <person name="Koh C."/>
            <person name="Nixon J."/>
            <person name="Bollina V."/>
            <person name="Clarke W.E."/>
            <person name="Tuteja R."/>
            <person name="Spillane C."/>
            <person name="Robinson S.J."/>
            <person name="Links M.G."/>
            <person name="Clarke C."/>
            <person name="Higgins E.E."/>
            <person name="Huebert T."/>
            <person name="Sharpe A.G."/>
            <person name="Parkin I.A."/>
        </authorList>
    </citation>
    <scope>NUCLEOTIDE SEQUENCE [LARGE SCALE GENOMIC DNA]</scope>
    <source>
        <strain evidence="1">cv. DH55</strain>
    </source>
</reference>
<name>A0ABM1Q720_CAMSA</name>
<keyword evidence="1" id="KW-1185">Reference proteome</keyword>
<proteinExistence type="predicted"/>
<dbReference type="RefSeq" id="XP_019082558.1">
    <property type="nucleotide sequence ID" value="XM_019227013.1"/>
</dbReference>
<organism evidence="1 2">
    <name type="scientific">Camelina sativa</name>
    <name type="common">False flax</name>
    <name type="synonym">Myagrum sativum</name>
    <dbReference type="NCBI Taxonomy" id="90675"/>
    <lineage>
        <taxon>Eukaryota</taxon>
        <taxon>Viridiplantae</taxon>
        <taxon>Streptophyta</taxon>
        <taxon>Embryophyta</taxon>
        <taxon>Tracheophyta</taxon>
        <taxon>Spermatophyta</taxon>
        <taxon>Magnoliopsida</taxon>
        <taxon>eudicotyledons</taxon>
        <taxon>Gunneridae</taxon>
        <taxon>Pentapetalae</taxon>
        <taxon>rosids</taxon>
        <taxon>malvids</taxon>
        <taxon>Brassicales</taxon>
        <taxon>Brassicaceae</taxon>
        <taxon>Camelineae</taxon>
        <taxon>Camelina</taxon>
    </lineage>
</organism>
<reference evidence="2" key="2">
    <citation type="submission" date="2025-08" db="UniProtKB">
        <authorList>
            <consortium name="RefSeq"/>
        </authorList>
    </citation>
    <scope>IDENTIFICATION</scope>
    <source>
        <tissue evidence="2">Leaf</tissue>
    </source>
</reference>
<dbReference type="Proteomes" id="UP000694864">
    <property type="component" value="Chromosome 7"/>
</dbReference>
<evidence type="ECO:0000313" key="2">
    <source>
        <dbReference type="RefSeq" id="XP_019082558.1"/>
    </source>
</evidence>
<accession>A0ABM1Q720</accession>
<evidence type="ECO:0000313" key="1">
    <source>
        <dbReference type="Proteomes" id="UP000694864"/>
    </source>
</evidence>
<dbReference type="GeneID" id="109125403"/>
<gene>
    <name evidence="2" type="primary">LOC109125403</name>
</gene>
<sequence>MYRRENAIQQIYFAARFCSATVLNHRLRGNFIRPSSD</sequence>
<protein>
    <submittedName>
        <fullName evidence="2">Uncharacterized protein LOC109125403</fullName>
    </submittedName>
</protein>